<protein>
    <submittedName>
        <fullName evidence="2">Uncharacterized protein</fullName>
    </submittedName>
</protein>
<evidence type="ECO:0000313" key="2">
    <source>
        <dbReference type="EMBL" id="MBL1080079.1"/>
    </source>
</evidence>
<feature type="transmembrane region" description="Helical" evidence="1">
    <location>
        <begin position="63"/>
        <end position="86"/>
    </location>
</feature>
<evidence type="ECO:0000313" key="3">
    <source>
        <dbReference type="Proteomes" id="UP000602198"/>
    </source>
</evidence>
<sequence length="87" mass="9476">MTTLAQDYRQLPDTVTTPLYTLLSYGLWAAELICVAWLLVSAGRYMALRHSTVETYAEAHNGLLRTLAAAVLATSSLTIANAVLLLH</sequence>
<dbReference type="Proteomes" id="UP000602198">
    <property type="component" value="Unassembled WGS sequence"/>
</dbReference>
<dbReference type="EMBL" id="JAERRJ010000024">
    <property type="protein sequence ID" value="MBL1080079.1"/>
    <property type="molecule type" value="Genomic_DNA"/>
</dbReference>
<feature type="transmembrane region" description="Helical" evidence="1">
    <location>
        <begin position="20"/>
        <end position="42"/>
    </location>
</feature>
<keyword evidence="3" id="KW-1185">Reference proteome</keyword>
<keyword evidence="1" id="KW-0472">Membrane</keyword>
<accession>A0ABS1MK92</accession>
<keyword evidence="1" id="KW-0812">Transmembrane</keyword>
<comment type="caution">
    <text evidence="2">The sequence shown here is derived from an EMBL/GenBank/DDBJ whole genome shotgun (WGS) entry which is preliminary data.</text>
</comment>
<evidence type="ECO:0000256" key="1">
    <source>
        <dbReference type="SAM" id="Phobius"/>
    </source>
</evidence>
<dbReference type="RefSeq" id="WP_201958229.1">
    <property type="nucleotide sequence ID" value="NZ_JAERRJ010000024.1"/>
</dbReference>
<organism evidence="2 3">
    <name type="scientific">Nocardia acididurans</name>
    <dbReference type="NCBI Taxonomy" id="2802282"/>
    <lineage>
        <taxon>Bacteria</taxon>
        <taxon>Bacillati</taxon>
        <taxon>Actinomycetota</taxon>
        <taxon>Actinomycetes</taxon>
        <taxon>Mycobacteriales</taxon>
        <taxon>Nocardiaceae</taxon>
        <taxon>Nocardia</taxon>
    </lineage>
</organism>
<name>A0ABS1MK92_9NOCA</name>
<keyword evidence="1" id="KW-1133">Transmembrane helix</keyword>
<gene>
    <name evidence="2" type="ORF">JK358_37350</name>
</gene>
<reference evidence="2 3" key="1">
    <citation type="submission" date="2021-01" db="EMBL/GenBank/DDBJ databases">
        <title>WGS of actinomycetes isolated from Thailand.</title>
        <authorList>
            <person name="Thawai C."/>
        </authorList>
    </citation>
    <scope>NUCLEOTIDE SEQUENCE [LARGE SCALE GENOMIC DNA]</scope>
    <source>
        <strain evidence="2 3">LPG 2</strain>
    </source>
</reference>
<proteinExistence type="predicted"/>